<keyword evidence="1" id="KW-1133">Transmembrane helix</keyword>
<dbReference type="PANTHER" id="PTHR30336">
    <property type="entry name" value="INNER MEMBRANE PROTEIN, PROBABLE PERMEASE"/>
    <property type="match status" value="1"/>
</dbReference>
<protein>
    <recommendedName>
        <fullName evidence="2">DUF218 domain-containing protein</fullName>
    </recommendedName>
</protein>
<reference evidence="4" key="1">
    <citation type="journal article" date="2019" name="Int. J. Syst. Evol. Microbiol.">
        <title>The Global Catalogue of Microorganisms (GCM) 10K type strain sequencing project: providing services to taxonomists for standard genome sequencing and annotation.</title>
        <authorList>
            <consortium name="The Broad Institute Genomics Platform"/>
            <consortium name="The Broad Institute Genome Sequencing Center for Infectious Disease"/>
            <person name="Wu L."/>
            <person name="Ma J."/>
        </authorList>
    </citation>
    <scope>NUCLEOTIDE SEQUENCE [LARGE SCALE GENOMIC DNA]</scope>
    <source>
        <strain evidence="4">NBRC 102407</strain>
    </source>
</reference>
<evidence type="ECO:0000256" key="1">
    <source>
        <dbReference type="SAM" id="Phobius"/>
    </source>
</evidence>
<feature type="domain" description="DUF218" evidence="2">
    <location>
        <begin position="78"/>
        <end position="240"/>
    </location>
</feature>
<dbReference type="Pfam" id="PF02698">
    <property type="entry name" value="DUF218"/>
    <property type="match status" value="1"/>
</dbReference>
<dbReference type="InterPro" id="IPR051599">
    <property type="entry name" value="Cell_Envelope_Assoc"/>
</dbReference>
<accession>A0ABQ6FGD5</accession>
<keyword evidence="4" id="KW-1185">Reference proteome</keyword>
<proteinExistence type="predicted"/>
<dbReference type="EMBL" id="BSPX01000131">
    <property type="protein sequence ID" value="GLT24700.1"/>
    <property type="molecule type" value="Genomic_DNA"/>
</dbReference>
<dbReference type="Gene3D" id="3.40.50.620">
    <property type="entry name" value="HUPs"/>
    <property type="match status" value="1"/>
</dbReference>
<dbReference type="InterPro" id="IPR014729">
    <property type="entry name" value="Rossmann-like_a/b/a_fold"/>
</dbReference>
<name>A0ABQ6FGD5_9RHOO</name>
<organism evidence="3 4">
    <name type="scientific">Zoogloea oryzae</name>
    <dbReference type="NCBI Taxonomy" id="310767"/>
    <lineage>
        <taxon>Bacteria</taxon>
        <taxon>Pseudomonadati</taxon>
        <taxon>Pseudomonadota</taxon>
        <taxon>Betaproteobacteria</taxon>
        <taxon>Rhodocyclales</taxon>
        <taxon>Zoogloeaceae</taxon>
        <taxon>Zoogloea</taxon>
    </lineage>
</organism>
<comment type="caution">
    <text evidence="3">The sequence shown here is derived from an EMBL/GenBank/DDBJ whole genome shotgun (WGS) entry which is preliminary data.</text>
</comment>
<evidence type="ECO:0000313" key="4">
    <source>
        <dbReference type="Proteomes" id="UP001157167"/>
    </source>
</evidence>
<dbReference type="RefSeq" id="WP_284189886.1">
    <property type="nucleotide sequence ID" value="NZ_BSPX01000131.1"/>
</dbReference>
<feature type="transmembrane region" description="Helical" evidence="1">
    <location>
        <begin position="6"/>
        <end position="29"/>
    </location>
</feature>
<dbReference type="CDD" id="cd06259">
    <property type="entry name" value="YdcF-like"/>
    <property type="match status" value="1"/>
</dbReference>
<dbReference type="PANTHER" id="PTHR30336:SF4">
    <property type="entry name" value="ENVELOPE BIOGENESIS FACTOR ELYC"/>
    <property type="match status" value="1"/>
</dbReference>
<gene>
    <name evidence="3" type="ORF">GCM10007933_41930</name>
</gene>
<keyword evidence="1" id="KW-0472">Membrane</keyword>
<evidence type="ECO:0000259" key="2">
    <source>
        <dbReference type="Pfam" id="PF02698"/>
    </source>
</evidence>
<dbReference type="Proteomes" id="UP001157167">
    <property type="component" value="Unassembled WGS sequence"/>
</dbReference>
<evidence type="ECO:0000313" key="3">
    <source>
        <dbReference type="EMBL" id="GLT24700.1"/>
    </source>
</evidence>
<keyword evidence="1" id="KW-0812">Transmembrane</keyword>
<dbReference type="InterPro" id="IPR003848">
    <property type="entry name" value="DUF218"/>
</dbReference>
<sequence length="248" mass="26617">MFLLKKLIALLLMPPLAPLILICGGLLLLRWRPRAGRVLAWSGLAVALLVTMPPAVDALLGGLEDIPVLQPAQLADAEAIVILGGGARTNAPEFGGQTVNRLTLERVRYGARLARQSGLPVLVSGGAPSGSQPEAELMKTALEEDFRLPVKWVEAASLDTRDNARMSAALLHTEGVKRVVLVTHAAHMRRSVEAFEAAGLAVIPAPTGFFRRGPADDTLPRLPNMNSTYAGTYAIHEWLGLLAYRLSR</sequence>